<protein>
    <submittedName>
        <fullName evidence="2">Putative Erf family protein</fullName>
    </submittedName>
</protein>
<feature type="compositionally biased region" description="Basic and acidic residues" evidence="1">
    <location>
        <begin position="130"/>
        <end position="140"/>
    </location>
</feature>
<feature type="compositionally biased region" description="Basic and acidic residues" evidence="1">
    <location>
        <begin position="167"/>
        <end position="176"/>
    </location>
</feature>
<dbReference type="InterPro" id="IPR007499">
    <property type="entry name" value="ERF_bacteria_virus"/>
</dbReference>
<dbReference type="Pfam" id="PF04404">
    <property type="entry name" value="ERF"/>
    <property type="match status" value="1"/>
</dbReference>
<name>A0A6M3JTG7_9ZZZZ</name>
<accession>A0A6M3JTG7</accession>
<feature type="region of interest" description="Disordered" evidence="1">
    <location>
        <begin position="119"/>
        <end position="176"/>
    </location>
</feature>
<sequence length="228" mass="25198">MRSDSTKEIATALSNFQGKMTAVKKDSVNPFYKSKYASLDTIWETIRKPLSENGLSVAQTMNLIEDKSVLETTLYHTSGEWISGTQLVNPVKDDPQSLGSAISYARRYSLSAILGLVSDDDDDANTATKPETKQEVKAPEKPVPPTVETPQKSEGITLPQTKKIHATAKDKGLSPEEARAYMQKTFKKNSTKELTKEEASTMIEFLNEIKPDDIPLVRAAKEMGAKEE</sequence>
<dbReference type="EMBL" id="MT141948">
    <property type="protein sequence ID" value="QJA72392.1"/>
    <property type="molecule type" value="Genomic_DNA"/>
</dbReference>
<evidence type="ECO:0000313" key="2">
    <source>
        <dbReference type="EMBL" id="QJA72392.1"/>
    </source>
</evidence>
<reference evidence="2" key="1">
    <citation type="submission" date="2020-03" db="EMBL/GenBank/DDBJ databases">
        <title>The deep terrestrial virosphere.</title>
        <authorList>
            <person name="Holmfeldt K."/>
            <person name="Nilsson E."/>
            <person name="Simone D."/>
            <person name="Lopez-Fernandez M."/>
            <person name="Wu X."/>
            <person name="de Brujin I."/>
            <person name="Lundin D."/>
            <person name="Andersson A."/>
            <person name="Bertilsson S."/>
            <person name="Dopson M."/>
        </authorList>
    </citation>
    <scope>NUCLEOTIDE SEQUENCE</scope>
    <source>
        <strain evidence="2">MM415A02770</strain>
    </source>
</reference>
<dbReference type="AlphaFoldDB" id="A0A6M3JTG7"/>
<organism evidence="2">
    <name type="scientific">viral metagenome</name>
    <dbReference type="NCBI Taxonomy" id="1070528"/>
    <lineage>
        <taxon>unclassified sequences</taxon>
        <taxon>metagenomes</taxon>
        <taxon>organismal metagenomes</taxon>
    </lineage>
</organism>
<proteinExistence type="predicted"/>
<evidence type="ECO:0000256" key="1">
    <source>
        <dbReference type="SAM" id="MobiDB-lite"/>
    </source>
</evidence>
<gene>
    <name evidence="2" type="ORF">MM415A02770_0003</name>
</gene>